<protein>
    <submittedName>
        <fullName evidence="4">N(2)-citryl-N(6)-acetyl-N(6)-hydroxylysine synthase</fullName>
    </submittedName>
</protein>
<dbReference type="InterPro" id="IPR007310">
    <property type="entry name" value="Aerobactin_biosyn_IucA/IucC_N"/>
</dbReference>
<evidence type="ECO:0000256" key="1">
    <source>
        <dbReference type="ARBA" id="ARBA00007832"/>
    </source>
</evidence>
<accession>A0A853I6D2</accession>
<proteinExistence type="inferred from homology"/>
<evidence type="ECO:0000313" key="4">
    <source>
        <dbReference type="EMBL" id="NYZ65684.1"/>
    </source>
</evidence>
<evidence type="ECO:0000259" key="3">
    <source>
        <dbReference type="Pfam" id="PF06276"/>
    </source>
</evidence>
<dbReference type="Pfam" id="PF04183">
    <property type="entry name" value="IucA_IucC"/>
    <property type="match status" value="1"/>
</dbReference>
<dbReference type="Pfam" id="PF06276">
    <property type="entry name" value="FhuF"/>
    <property type="match status" value="1"/>
</dbReference>
<comment type="caution">
    <text evidence="4">The sequence shown here is derived from an EMBL/GenBank/DDBJ whole genome shotgun (WGS) entry which is preliminary data.</text>
</comment>
<dbReference type="PANTHER" id="PTHR34384">
    <property type="entry name" value="L-2,3-DIAMINOPROPANOATE--CITRATE LIGASE"/>
    <property type="match status" value="1"/>
</dbReference>
<feature type="domain" description="Aerobactin siderophore biosynthesis IucA/IucC-like C-terminal" evidence="3">
    <location>
        <begin position="415"/>
        <end position="574"/>
    </location>
</feature>
<dbReference type="GO" id="GO:0016881">
    <property type="term" value="F:acid-amino acid ligase activity"/>
    <property type="evidence" value="ECO:0007669"/>
    <property type="project" value="UniProtKB-ARBA"/>
</dbReference>
<sequence length="612" mass="69169">MNEVNFSVGSDSESTHTDISINCFLNAFLRESKVVTWKKSSDNQKLAIVPLNYGQQLIYIPVSYHSVLGIHEYQLPLKLVNQLDESEEKLLSFNEFLQLIINDVDIVGDLTNEQKLIFIQRVVESRANTQAAIAARDNLQAIYSGELNFEQAEQGLIAGHSVHPAPKSREQFSESDARLFTPEHQTQFALYWFAVSPSIAITDSTGQYEINERIQQLLTADTQLSEAILDKVPDNYLLLPVHPWQAKLLLNIRDIQQYQEKGLLVNLGAIGANWYPTSSTRSLYSPGLPYMLKFSLSVKLTNSIRNLSLKEVIRGTRLQQVFNTEQLCSFGQQYASFKVMQEPAFIGLINSKSEAIDESLVALRDNLLMHASQEEAVVLATLTQQHPLAEDSLIADRVKTVASHKNISISQAAKYWFNQYCQYVVEPLFALQANYGIVLLAHQQNIVLKMEQGEPVGMYYRDCQGTGYTELAYQLFPEQLIDDAQMPENFWSKDKVLRYFPYYLIINSTYNTIAAISARCDVSEKDLLHILHASLKQMQSQGVQDSFCLDFVLQNATLRSKGNFFCYLQNYNENSIPDPAVIYFDLENPIAKIEQSASAKNTSTTKVVSGIV</sequence>
<evidence type="ECO:0000313" key="5">
    <source>
        <dbReference type="Proteomes" id="UP000569732"/>
    </source>
</evidence>
<feature type="domain" description="Aerobactin siderophore biosynthesis IucA/IucC N-terminal" evidence="2">
    <location>
        <begin position="149"/>
        <end position="384"/>
    </location>
</feature>
<dbReference type="Gene3D" id="1.10.510.40">
    <property type="match status" value="1"/>
</dbReference>
<dbReference type="GO" id="GO:0019290">
    <property type="term" value="P:siderophore biosynthetic process"/>
    <property type="evidence" value="ECO:0007669"/>
    <property type="project" value="InterPro"/>
</dbReference>
<organism evidence="4 5">
    <name type="scientific">Spartinivicinus marinus</name>
    <dbReference type="NCBI Taxonomy" id="2994442"/>
    <lineage>
        <taxon>Bacteria</taxon>
        <taxon>Pseudomonadati</taxon>
        <taxon>Pseudomonadota</taxon>
        <taxon>Gammaproteobacteria</taxon>
        <taxon>Oceanospirillales</taxon>
        <taxon>Zooshikellaceae</taxon>
        <taxon>Spartinivicinus</taxon>
    </lineage>
</organism>
<dbReference type="PANTHER" id="PTHR34384:SF5">
    <property type="entry name" value="L-2,3-DIAMINOPROPANOATE--CITRATE LIGASE"/>
    <property type="match status" value="1"/>
</dbReference>
<name>A0A853I6D2_9GAMM</name>
<dbReference type="RefSeq" id="WP_180567713.1">
    <property type="nucleotide sequence ID" value="NZ_JACCKB010000006.1"/>
</dbReference>
<comment type="similarity">
    <text evidence="1">Belongs to the IucA/IucC family.</text>
</comment>
<dbReference type="Proteomes" id="UP000569732">
    <property type="component" value="Unassembled WGS sequence"/>
</dbReference>
<reference evidence="4 5" key="1">
    <citation type="submission" date="2020-07" db="EMBL/GenBank/DDBJ databases">
        <title>Endozoicomonas sp. nov., isolated from sediment.</title>
        <authorList>
            <person name="Gu T."/>
        </authorList>
    </citation>
    <scope>NUCLEOTIDE SEQUENCE [LARGE SCALE GENOMIC DNA]</scope>
    <source>
        <strain evidence="4 5">SM1973</strain>
    </source>
</reference>
<keyword evidence="5" id="KW-1185">Reference proteome</keyword>
<dbReference type="InterPro" id="IPR022770">
    <property type="entry name" value="IucA/IucC-like_C"/>
</dbReference>
<evidence type="ECO:0000259" key="2">
    <source>
        <dbReference type="Pfam" id="PF04183"/>
    </source>
</evidence>
<gene>
    <name evidence="4" type="ORF">H0A36_06640</name>
</gene>
<dbReference type="AlphaFoldDB" id="A0A853I6D2"/>
<dbReference type="EMBL" id="JACCKB010000006">
    <property type="protein sequence ID" value="NYZ65684.1"/>
    <property type="molecule type" value="Genomic_DNA"/>
</dbReference>
<dbReference type="InterPro" id="IPR037455">
    <property type="entry name" value="LucA/IucC-like"/>
</dbReference>